<gene>
    <name evidence="3" type="ORF">BLTE_20550</name>
</gene>
<dbReference type="GO" id="GO:0006508">
    <property type="term" value="P:proteolysis"/>
    <property type="evidence" value="ECO:0007669"/>
    <property type="project" value="InterPro"/>
</dbReference>
<keyword evidence="4" id="KW-1185">Reference proteome</keyword>
<accession>A0A348G1D7</accession>
<dbReference type="InterPro" id="IPR029045">
    <property type="entry name" value="ClpP/crotonase-like_dom_sf"/>
</dbReference>
<dbReference type="SUPFAM" id="SSF52096">
    <property type="entry name" value="ClpP/crotonase"/>
    <property type="match status" value="1"/>
</dbReference>
<comment type="similarity">
    <text evidence="1">Belongs to the peptidase S49 family.</text>
</comment>
<dbReference type="Pfam" id="PF01343">
    <property type="entry name" value="Peptidase_S49"/>
    <property type="match status" value="1"/>
</dbReference>
<dbReference type="Gene3D" id="6.20.330.10">
    <property type="match status" value="1"/>
</dbReference>
<dbReference type="InterPro" id="IPR002142">
    <property type="entry name" value="Peptidase_S49"/>
</dbReference>
<dbReference type="GO" id="GO:0008233">
    <property type="term" value="F:peptidase activity"/>
    <property type="evidence" value="ECO:0007669"/>
    <property type="project" value="InterPro"/>
</dbReference>
<dbReference type="PANTHER" id="PTHR42987">
    <property type="entry name" value="PEPTIDASE S49"/>
    <property type="match status" value="1"/>
</dbReference>
<sequence length="281" mass="29101">MTRPSPTNPTLLTATPEARLLAELAAADPALAVAVDRLSRWAREEPRAEVPAPSRAGRIAVVPVYGVLMPTTLARLGRQVSALAADADVAAIALHVDSPGGTVAGTAEAAAEVAAAARVKPVVAVADTLAASAAYWIASQASELVVTETGDVGSIGVIAMHMDVSKALEDFGIRTTVFRSAPFKAEGSPFEALTDTAKEWMQARVDEAHGWFVQAVAAGRRTSAEKVSSEFGRGRVVSARAAVAAGMADRVASLDQTLRDLAARVAAPSGPRRRRSSLAFA</sequence>
<dbReference type="RefSeq" id="WP_126400076.1">
    <property type="nucleotide sequence ID" value="NZ_AP018907.1"/>
</dbReference>
<proteinExistence type="inferred from homology"/>
<organism evidence="3 4">
    <name type="scientific">Blastochloris tepida</name>
    <dbReference type="NCBI Taxonomy" id="2233851"/>
    <lineage>
        <taxon>Bacteria</taxon>
        <taxon>Pseudomonadati</taxon>
        <taxon>Pseudomonadota</taxon>
        <taxon>Alphaproteobacteria</taxon>
        <taxon>Hyphomicrobiales</taxon>
        <taxon>Blastochloridaceae</taxon>
        <taxon>Blastochloris</taxon>
    </lineage>
</organism>
<dbReference type="Gene3D" id="3.90.226.10">
    <property type="entry name" value="2-enoyl-CoA Hydratase, Chain A, domain 1"/>
    <property type="match status" value="1"/>
</dbReference>
<dbReference type="CDD" id="cd07022">
    <property type="entry name" value="S49_Sppa_36K_type"/>
    <property type="match status" value="1"/>
</dbReference>
<dbReference type="InterPro" id="IPR033855">
    <property type="entry name" value="Protein_C"/>
</dbReference>
<evidence type="ECO:0000313" key="4">
    <source>
        <dbReference type="Proteomes" id="UP000266934"/>
    </source>
</evidence>
<name>A0A348G1D7_9HYPH</name>
<dbReference type="KEGG" id="blag:BLTE_20550"/>
<evidence type="ECO:0000256" key="1">
    <source>
        <dbReference type="ARBA" id="ARBA00008683"/>
    </source>
</evidence>
<feature type="domain" description="Peptidase S49" evidence="2">
    <location>
        <begin position="117"/>
        <end position="264"/>
    </location>
</feature>
<dbReference type="EMBL" id="AP018907">
    <property type="protein sequence ID" value="BBF93370.1"/>
    <property type="molecule type" value="Genomic_DNA"/>
</dbReference>
<dbReference type="PANTHER" id="PTHR42987:SF4">
    <property type="entry name" value="PROTEASE SOHB-RELATED"/>
    <property type="match status" value="1"/>
</dbReference>
<evidence type="ECO:0000313" key="3">
    <source>
        <dbReference type="EMBL" id="BBF93370.1"/>
    </source>
</evidence>
<protein>
    <submittedName>
        <fullName evidence="3">Peptidase S49</fullName>
    </submittedName>
</protein>
<dbReference type="AlphaFoldDB" id="A0A348G1D7"/>
<evidence type="ECO:0000259" key="2">
    <source>
        <dbReference type="Pfam" id="PF01343"/>
    </source>
</evidence>
<reference evidence="3 4" key="1">
    <citation type="submission" date="2018-08" db="EMBL/GenBank/DDBJ databases">
        <title>Complete genome sequencing of Blastochloris tepida GI.</title>
        <authorList>
            <person name="Tsukatani Y."/>
            <person name="Mori H."/>
        </authorList>
    </citation>
    <scope>NUCLEOTIDE SEQUENCE [LARGE SCALE GENOMIC DNA]</scope>
    <source>
        <strain evidence="3 4">GI</strain>
    </source>
</reference>
<dbReference type="Proteomes" id="UP000266934">
    <property type="component" value="Chromosome"/>
</dbReference>
<dbReference type="OrthoDB" id="266140at2"/>